<evidence type="ECO:0000259" key="11">
    <source>
        <dbReference type="PROSITE" id="PS52015"/>
    </source>
</evidence>
<evidence type="ECO:0000256" key="5">
    <source>
        <dbReference type="ARBA" id="ARBA00022519"/>
    </source>
</evidence>
<sequence>MLAERPILTHPSLEVRPQRDWGVVLHLQSYYWLQEGVAYGVGLAFVELGFWAMPTELGGRCLAWGEALLNDALQASCCCTALAVARSHWTEDPASGWVWTPSHWRHQRPDLSQPPTWGTLGSALLHGLVVLLWIWQGSRPVPELEQRIPIMLLELPPEPELAADPVAEPVQESEPEPAAPLPPAPVAEPDPLPPPAVPASQPEPLPEPLPPPPEPDPLPLANLGLQTPSPTPTSTPTPTPTFTPTPPPTPEPTPPPTPVPTATPPLTPTSTPVPTPAAVAQQPSSPAVMPASPAPAGTPVPRLTPLLQGIQSRQRDGVLSSGPSGASSSTATSPSPQAASTSIPLAAPAGTPAPAPPPSPPSVAANPLPDTLAQPIPGRNAPPQYPPQARRLNQQGQVILRAKVDPQGRVQQVEILSSSGFPALDSAAQQAVQQWQFSPALKNNVPIESWVTVPIQFALN</sequence>
<comment type="subcellular location">
    <subcellularLocation>
        <location evidence="1">Cell inner membrane</location>
        <topology evidence="1">Single-pass membrane protein</topology>
        <orientation evidence="1">Periplasmic side</orientation>
    </subcellularLocation>
</comment>
<dbReference type="EMBL" id="JAFIRA010000020">
    <property type="protein sequence ID" value="MCJ2543080.1"/>
    <property type="molecule type" value="Genomic_DNA"/>
</dbReference>
<keyword evidence="4" id="KW-1003">Cell membrane</keyword>
<evidence type="ECO:0000256" key="1">
    <source>
        <dbReference type="ARBA" id="ARBA00004383"/>
    </source>
</evidence>
<evidence type="ECO:0000256" key="2">
    <source>
        <dbReference type="ARBA" id="ARBA00006555"/>
    </source>
</evidence>
<keyword evidence="3" id="KW-0813">Transport</keyword>
<evidence type="ECO:0000313" key="12">
    <source>
        <dbReference type="EMBL" id="MCJ2543080.1"/>
    </source>
</evidence>
<evidence type="ECO:0000256" key="6">
    <source>
        <dbReference type="ARBA" id="ARBA00022692"/>
    </source>
</evidence>
<feature type="compositionally biased region" description="Low complexity" evidence="10">
    <location>
        <begin position="276"/>
        <end position="291"/>
    </location>
</feature>
<dbReference type="Gene3D" id="3.30.1150.10">
    <property type="match status" value="1"/>
</dbReference>
<keyword evidence="7" id="KW-0653">Protein transport</keyword>
<dbReference type="InterPro" id="IPR006260">
    <property type="entry name" value="TonB/TolA_C"/>
</dbReference>
<gene>
    <name evidence="12" type="ORF">JX360_09205</name>
</gene>
<feature type="compositionally biased region" description="Low complexity" evidence="10">
    <location>
        <begin position="320"/>
        <end position="350"/>
    </location>
</feature>
<feature type="domain" description="TonB C-terminal" evidence="11">
    <location>
        <begin position="370"/>
        <end position="460"/>
    </location>
</feature>
<evidence type="ECO:0000256" key="9">
    <source>
        <dbReference type="ARBA" id="ARBA00023136"/>
    </source>
</evidence>
<dbReference type="NCBIfam" id="TIGR01352">
    <property type="entry name" value="tonB_Cterm"/>
    <property type="match status" value="1"/>
</dbReference>
<feature type="region of interest" description="Disordered" evidence="10">
    <location>
        <begin position="166"/>
        <end position="394"/>
    </location>
</feature>
<comment type="caution">
    <text evidence="12">The sequence shown here is derived from an EMBL/GenBank/DDBJ whole genome shotgun (WGS) entry which is preliminary data.</text>
</comment>
<dbReference type="InterPro" id="IPR037682">
    <property type="entry name" value="TonB_C"/>
</dbReference>
<evidence type="ECO:0000256" key="3">
    <source>
        <dbReference type="ARBA" id="ARBA00022448"/>
    </source>
</evidence>
<protein>
    <submittedName>
        <fullName evidence="12">Energy transducer TonB</fullName>
    </submittedName>
</protein>
<evidence type="ECO:0000256" key="10">
    <source>
        <dbReference type="SAM" id="MobiDB-lite"/>
    </source>
</evidence>
<evidence type="ECO:0000256" key="4">
    <source>
        <dbReference type="ARBA" id="ARBA00022475"/>
    </source>
</evidence>
<keyword evidence="9" id="KW-0472">Membrane</keyword>
<organism evidence="12 13">
    <name type="scientific">Thermostichus vulcanus str. 'Rupite'</name>
    <dbReference type="NCBI Taxonomy" id="2813851"/>
    <lineage>
        <taxon>Bacteria</taxon>
        <taxon>Bacillati</taxon>
        <taxon>Cyanobacteriota</taxon>
        <taxon>Cyanophyceae</taxon>
        <taxon>Thermostichales</taxon>
        <taxon>Thermostichaceae</taxon>
        <taxon>Thermostichus</taxon>
    </lineage>
</organism>
<comment type="similarity">
    <text evidence="2">Belongs to the TonB family.</text>
</comment>
<keyword evidence="6" id="KW-0812">Transmembrane</keyword>
<dbReference type="Proteomes" id="UP000830835">
    <property type="component" value="Unassembled WGS sequence"/>
</dbReference>
<dbReference type="SUPFAM" id="SSF74653">
    <property type="entry name" value="TolA/TonB C-terminal domain"/>
    <property type="match status" value="1"/>
</dbReference>
<evidence type="ECO:0000313" key="13">
    <source>
        <dbReference type="Proteomes" id="UP000830835"/>
    </source>
</evidence>
<evidence type="ECO:0000256" key="8">
    <source>
        <dbReference type="ARBA" id="ARBA00022989"/>
    </source>
</evidence>
<name>A0ABT0CBD6_THEVL</name>
<accession>A0ABT0CBD6</accession>
<dbReference type="PANTHER" id="PTHR33446">
    <property type="entry name" value="PROTEIN TONB-RELATED"/>
    <property type="match status" value="1"/>
</dbReference>
<dbReference type="Pfam" id="PF03544">
    <property type="entry name" value="TonB_C"/>
    <property type="match status" value="1"/>
</dbReference>
<dbReference type="InterPro" id="IPR003538">
    <property type="entry name" value="TonB"/>
</dbReference>
<feature type="compositionally biased region" description="Pro residues" evidence="10">
    <location>
        <begin position="351"/>
        <end position="361"/>
    </location>
</feature>
<keyword evidence="8" id="KW-1133">Transmembrane helix</keyword>
<dbReference type="PRINTS" id="PR01374">
    <property type="entry name" value="TONBPROTEIN"/>
</dbReference>
<dbReference type="RefSeq" id="WP_244350357.1">
    <property type="nucleotide sequence ID" value="NZ_JAFIRA010000020.1"/>
</dbReference>
<dbReference type="PROSITE" id="PS52015">
    <property type="entry name" value="TONB_CTD"/>
    <property type="match status" value="1"/>
</dbReference>
<keyword evidence="13" id="KW-1185">Reference proteome</keyword>
<feature type="compositionally biased region" description="Pro residues" evidence="10">
    <location>
        <begin position="177"/>
        <end position="218"/>
    </location>
</feature>
<proteinExistence type="inferred from homology"/>
<feature type="compositionally biased region" description="Pro residues" evidence="10">
    <location>
        <begin position="229"/>
        <end position="275"/>
    </location>
</feature>
<reference evidence="12" key="1">
    <citation type="submission" date="2021-02" db="EMBL/GenBank/DDBJ databases">
        <title>The CRISPR/cas machinery reduction and long-range gene transfer in the hot spring cyanobacterium Synechococcus.</title>
        <authorList>
            <person name="Dvorak P."/>
            <person name="Jahodarova E."/>
            <person name="Hasler P."/>
            <person name="Poulickova A."/>
        </authorList>
    </citation>
    <scope>NUCLEOTIDE SEQUENCE</scope>
    <source>
        <strain evidence="12">Rupite</strain>
    </source>
</reference>
<evidence type="ECO:0000256" key="7">
    <source>
        <dbReference type="ARBA" id="ARBA00022927"/>
    </source>
</evidence>
<dbReference type="PANTHER" id="PTHR33446:SF2">
    <property type="entry name" value="PROTEIN TONB"/>
    <property type="match status" value="1"/>
</dbReference>
<dbReference type="InterPro" id="IPR051045">
    <property type="entry name" value="TonB-dependent_transducer"/>
</dbReference>
<keyword evidence="5" id="KW-0997">Cell inner membrane</keyword>